<feature type="region of interest" description="Disordered" evidence="1">
    <location>
        <begin position="1"/>
        <end position="23"/>
    </location>
</feature>
<comment type="caution">
    <text evidence="2">The sequence shown here is derived from an EMBL/GenBank/DDBJ whole genome shotgun (WGS) entry which is preliminary data.</text>
</comment>
<reference evidence="2 3" key="1">
    <citation type="submission" date="2019-03" db="EMBL/GenBank/DDBJ databases">
        <title>Genomic Encyclopedia of Type Strains, Phase IV (KMG-IV): sequencing the most valuable type-strain genomes for metagenomic binning, comparative biology and taxonomic classification.</title>
        <authorList>
            <person name="Goeker M."/>
        </authorList>
    </citation>
    <scope>NUCLEOTIDE SEQUENCE [LARGE SCALE GENOMIC DNA]</scope>
    <source>
        <strain evidence="2 3">DSM 100309</strain>
    </source>
</reference>
<keyword evidence="3" id="KW-1185">Reference proteome</keyword>
<evidence type="ECO:0000256" key="1">
    <source>
        <dbReference type="SAM" id="MobiDB-lite"/>
    </source>
</evidence>
<accession>A0A4R3Y2T9</accession>
<dbReference type="AlphaFoldDB" id="A0A4R3Y2T9"/>
<evidence type="ECO:0000313" key="3">
    <source>
        <dbReference type="Proteomes" id="UP000295367"/>
    </source>
</evidence>
<dbReference type="Proteomes" id="UP000295367">
    <property type="component" value="Unassembled WGS sequence"/>
</dbReference>
<protein>
    <submittedName>
        <fullName evidence="2">Uncharacterized protein</fullName>
    </submittedName>
</protein>
<feature type="compositionally biased region" description="Polar residues" evidence="1">
    <location>
        <begin position="7"/>
        <end position="22"/>
    </location>
</feature>
<sequence>MLELSKETSMTSTRQSFTTQGQCPVIGRPVSLSGIRVSLIGSTAIAEKTVQMQ</sequence>
<gene>
    <name evidence="2" type="ORF">EDC63_108105</name>
</gene>
<name>A0A4R3Y2T9_9PROT</name>
<dbReference type="EMBL" id="SMCO01000008">
    <property type="protein sequence ID" value="TCV85897.1"/>
    <property type="molecule type" value="Genomic_DNA"/>
</dbReference>
<organism evidence="2 3">
    <name type="scientific">Sulfurirhabdus autotrophica</name>
    <dbReference type="NCBI Taxonomy" id="1706046"/>
    <lineage>
        <taxon>Bacteria</taxon>
        <taxon>Pseudomonadati</taxon>
        <taxon>Pseudomonadota</taxon>
        <taxon>Betaproteobacteria</taxon>
        <taxon>Nitrosomonadales</taxon>
        <taxon>Sulfuricellaceae</taxon>
        <taxon>Sulfurirhabdus</taxon>
    </lineage>
</organism>
<evidence type="ECO:0000313" key="2">
    <source>
        <dbReference type="EMBL" id="TCV85897.1"/>
    </source>
</evidence>
<proteinExistence type="predicted"/>